<dbReference type="RefSeq" id="WP_112286426.1">
    <property type="nucleotide sequence ID" value="NZ_CP023565.1"/>
</dbReference>
<evidence type="ECO:0008006" key="3">
    <source>
        <dbReference type="Google" id="ProtNLM"/>
    </source>
</evidence>
<dbReference type="AlphaFoldDB" id="A0AAD0L2W0"/>
<reference evidence="1 2" key="1">
    <citation type="submission" date="2017-09" db="EMBL/GenBank/DDBJ databases">
        <title>Predominant Lactobacillus spp. isolated from feces of mice subjected to short-term calorie restriction.</title>
        <authorList>
            <person name="Zhang C."/>
            <person name="Zhao L."/>
            <person name="Pan F."/>
        </authorList>
    </citation>
    <scope>NUCLEOTIDE SEQUENCE [LARGE SCALE GENOMIC DNA]</scope>
    <source>
        <strain evidence="1 2">CR147</strain>
    </source>
</reference>
<accession>A0AAD0L2W0</accession>
<dbReference type="GeneID" id="48466827"/>
<organism evidence="1 2">
    <name type="scientific">Ligilactobacillus murinus</name>
    <dbReference type="NCBI Taxonomy" id="1622"/>
    <lineage>
        <taxon>Bacteria</taxon>
        <taxon>Bacillati</taxon>
        <taxon>Bacillota</taxon>
        <taxon>Bacilli</taxon>
        <taxon>Lactobacillales</taxon>
        <taxon>Lactobacillaceae</taxon>
        <taxon>Ligilactobacillus</taxon>
    </lineage>
</organism>
<evidence type="ECO:0000313" key="2">
    <source>
        <dbReference type="Proteomes" id="UP000250153"/>
    </source>
</evidence>
<evidence type="ECO:0000313" key="1">
    <source>
        <dbReference type="EMBL" id="AWZ38625.1"/>
    </source>
</evidence>
<name>A0AAD0L2W0_9LACO</name>
<dbReference type="KEGG" id="lmur:CPS94_06705"/>
<dbReference type="EMBL" id="CP023565">
    <property type="protein sequence ID" value="AWZ38625.1"/>
    <property type="molecule type" value="Genomic_DNA"/>
</dbReference>
<dbReference type="Pfam" id="PF09669">
    <property type="entry name" value="Phage_pRha"/>
    <property type="match status" value="1"/>
</dbReference>
<protein>
    <recommendedName>
        <fullName evidence="3">Rha family transcriptional regulator</fullName>
    </recommendedName>
</protein>
<sequence length="218" mass="25468">MQELVFLQSLKDEPYTTPEIIAEHTGIEYRSISDLIRRNKADLEYFGVLRFEIVKPTSKKGGRPKKIYHLNEQQATTLITFLDNTPQVKAFKVALVSEFFKMRDELTKRKINRIEEKPLRKTLTDAVKEWEHRTDWSYNHISNLLYKAVTGMNAKQLKKARNPQSKASLDVLTSEEQEQYKKLETRVIGYLLAQMTFSQIKAMLNGGTLQVTEWREVK</sequence>
<dbReference type="Proteomes" id="UP000250153">
    <property type="component" value="Chromosome"/>
</dbReference>
<dbReference type="InterPro" id="IPR014054">
    <property type="entry name" value="Phage_regulatory_Rha"/>
</dbReference>
<proteinExistence type="predicted"/>
<gene>
    <name evidence="1" type="ORF">CPS94_06705</name>
</gene>